<comment type="catalytic activity">
    <reaction evidence="21">
        <text>(6R)-5,10-methylenetetrahydrofolyl-(gamma-L-Glu)(n) + L-glutamate + ATP = (6R)-5,10-methylenetetrahydrofolyl-(gamma-L-Glu)(n+1) + ADP + phosphate + H(+)</text>
        <dbReference type="Rhea" id="RHEA:51912"/>
        <dbReference type="Rhea" id="RHEA-COMP:13257"/>
        <dbReference type="Rhea" id="RHEA-COMP:13258"/>
        <dbReference type="ChEBI" id="CHEBI:15378"/>
        <dbReference type="ChEBI" id="CHEBI:29985"/>
        <dbReference type="ChEBI" id="CHEBI:30616"/>
        <dbReference type="ChEBI" id="CHEBI:43474"/>
        <dbReference type="ChEBI" id="CHEBI:136572"/>
        <dbReference type="ChEBI" id="CHEBI:456216"/>
        <dbReference type="EC" id="6.3.2.17"/>
    </reaction>
</comment>
<keyword evidence="27" id="KW-1185">Reference proteome</keyword>
<dbReference type="EC" id="6.3.2.12" evidence="7"/>
<evidence type="ECO:0000256" key="10">
    <source>
        <dbReference type="ARBA" id="ARBA00022598"/>
    </source>
</evidence>
<evidence type="ECO:0000256" key="19">
    <source>
        <dbReference type="ARBA" id="ARBA00047493"/>
    </source>
</evidence>
<sequence>MRHKTLPDWLAWQETLHPDRIDLRLERVGQVWSRLGPARFPCPVITVGGTNGKGSCVAYLDAIYRAAGYRCGCYTSPHLLRYNERIRIDGAEVSDEAICEAFARIDAARGDSLLTYFEFGTLAALDLFVRAELDVVVLEVGLGGRLDAVNIIDADVAVVTSIGSDHLEWLGTRPEQIAFEKAGIFRDGRPAVIGQRDAPSRLRTRALEIGARPLQLGREYDYRLGAGQAVGDWDWQGPAGAARGALPAPALRGRFQYDNAAAALCAIDCLQAQRPVPNAAVRQGLLRVQLRGRFTVLPGPVTWILDVAHNAEAAQALAANLAAYPRSGKLMAVFSLLADKDAAAVVQALADQVAHWHLTLAPNIRAMSLEQLQGAADARAPGARSVCHADVERALAAAAAAAEPGDCVLVFGSFTMVEAALRSPWIAPV</sequence>
<keyword evidence="14" id="KW-0460">Magnesium</keyword>
<dbReference type="Proteomes" id="UP000322981">
    <property type="component" value="Unassembled WGS sequence"/>
</dbReference>
<reference evidence="26 27" key="1">
    <citation type="submission" date="2019-09" db="EMBL/GenBank/DDBJ databases">
        <title>Whole-genome sequence of the purple sulfur bacterium Thiohalocapsa marina DSM 19078.</title>
        <authorList>
            <person name="Kyndt J.A."/>
            <person name="Meyer T.E."/>
        </authorList>
    </citation>
    <scope>NUCLEOTIDE SEQUENCE [LARGE SCALE GENOMIC DNA]</scope>
    <source>
        <strain evidence="26 27">DSM 19078</strain>
    </source>
</reference>
<dbReference type="AlphaFoldDB" id="A0A5M8FT82"/>
<dbReference type="EMBL" id="VWXX01000003">
    <property type="protein sequence ID" value="KAA6187013.1"/>
    <property type="molecule type" value="Genomic_DNA"/>
</dbReference>
<comment type="similarity">
    <text evidence="5 23">Belongs to the folylpolyglutamate synthase family.</text>
</comment>
<evidence type="ECO:0000256" key="21">
    <source>
        <dbReference type="ARBA" id="ARBA00049035"/>
    </source>
</evidence>
<dbReference type="OrthoDB" id="9809356at2"/>
<comment type="subunit">
    <text evidence="6">Monomer.</text>
</comment>
<comment type="function">
    <text evidence="2">Functions in two distinct reactions of the de novo folate biosynthetic pathway. Catalyzes the addition of a glutamate residue to dihydropteroate (7,8-dihydropteroate or H2Pte) to form dihydrofolate (7,8-dihydrofolate monoglutamate or H2Pte-Glu). Also catalyzes successive additions of L-glutamate to tetrahydrofolate or 10-formyltetrahydrofolate or 5,10-methylenetetrahydrofolate, leading to folylpolyglutamate derivatives.</text>
</comment>
<evidence type="ECO:0000256" key="23">
    <source>
        <dbReference type="PIRNR" id="PIRNR001563"/>
    </source>
</evidence>
<evidence type="ECO:0000256" key="8">
    <source>
        <dbReference type="ARBA" id="ARBA00013025"/>
    </source>
</evidence>
<comment type="pathway">
    <text evidence="4">Cofactor biosynthesis; tetrahydrofolylpolyglutamate biosynthesis.</text>
</comment>
<evidence type="ECO:0000256" key="12">
    <source>
        <dbReference type="ARBA" id="ARBA00022741"/>
    </source>
</evidence>
<dbReference type="PANTHER" id="PTHR11136">
    <property type="entry name" value="FOLYLPOLYGLUTAMATE SYNTHASE-RELATED"/>
    <property type="match status" value="1"/>
</dbReference>
<dbReference type="PANTHER" id="PTHR11136:SF0">
    <property type="entry name" value="DIHYDROFOLATE SYNTHETASE-RELATED"/>
    <property type="match status" value="1"/>
</dbReference>
<dbReference type="UniPathway" id="UPA00077">
    <property type="reaction ID" value="UER00157"/>
</dbReference>
<keyword evidence="12 23" id="KW-0547">Nucleotide-binding</keyword>
<organism evidence="26 27">
    <name type="scientific">Thiohalocapsa marina</name>
    <dbReference type="NCBI Taxonomy" id="424902"/>
    <lineage>
        <taxon>Bacteria</taxon>
        <taxon>Pseudomonadati</taxon>
        <taxon>Pseudomonadota</taxon>
        <taxon>Gammaproteobacteria</taxon>
        <taxon>Chromatiales</taxon>
        <taxon>Chromatiaceae</taxon>
        <taxon>Thiohalocapsa</taxon>
    </lineage>
</organism>
<dbReference type="GO" id="GO:0005737">
    <property type="term" value="C:cytoplasm"/>
    <property type="evidence" value="ECO:0007669"/>
    <property type="project" value="TreeGrafter"/>
</dbReference>
<comment type="catalytic activity">
    <reaction evidence="20">
        <text>10-formyltetrahydrofolyl-(gamma-L-Glu)(n) + L-glutamate + ATP = 10-formyltetrahydrofolyl-(gamma-L-Glu)(n+1) + ADP + phosphate + H(+)</text>
        <dbReference type="Rhea" id="RHEA:51904"/>
        <dbReference type="Rhea" id="RHEA-COMP:13088"/>
        <dbReference type="Rhea" id="RHEA-COMP:14300"/>
        <dbReference type="ChEBI" id="CHEBI:15378"/>
        <dbReference type="ChEBI" id="CHEBI:29985"/>
        <dbReference type="ChEBI" id="CHEBI:30616"/>
        <dbReference type="ChEBI" id="CHEBI:43474"/>
        <dbReference type="ChEBI" id="CHEBI:134413"/>
        <dbReference type="ChEBI" id="CHEBI:456216"/>
        <dbReference type="EC" id="6.3.2.17"/>
    </reaction>
</comment>
<dbReference type="SUPFAM" id="SSF53623">
    <property type="entry name" value="MurD-like peptide ligases, catalytic domain"/>
    <property type="match status" value="1"/>
</dbReference>
<comment type="cofactor">
    <cofactor evidence="1">
        <name>Mg(2+)</name>
        <dbReference type="ChEBI" id="CHEBI:18420"/>
    </cofactor>
</comment>
<comment type="catalytic activity">
    <reaction evidence="22">
        <text>7,8-dihydropteroate + L-glutamate + ATP = 7,8-dihydrofolate + ADP + phosphate + H(+)</text>
        <dbReference type="Rhea" id="RHEA:23584"/>
        <dbReference type="ChEBI" id="CHEBI:15378"/>
        <dbReference type="ChEBI" id="CHEBI:17839"/>
        <dbReference type="ChEBI" id="CHEBI:29985"/>
        <dbReference type="ChEBI" id="CHEBI:30616"/>
        <dbReference type="ChEBI" id="CHEBI:43474"/>
        <dbReference type="ChEBI" id="CHEBI:57451"/>
        <dbReference type="ChEBI" id="CHEBI:456216"/>
        <dbReference type="EC" id="6.3.2.12"/>
    </reaction>
</comment>
<evidence type="ECO:0000256" key="15">
    <source>
        <dbReference type="ARBA" id="ARBA00022909"/>
    </source>
</evidence>
<evidence type="ECO:0000313" key="26">
    <source>
        <dbReference type="EMBL" id="KAA6187013.1"/>
    </source>
</evidence>
<dbReference type="GO" id="GO:0046654">
    <property type="term" value="P:tetrahydrofolate biosynthetic process"/>
    <property type="evidence" value="ECO:0007669"/>
    <property type="project" value="UniProtKB-UniPathway"/>
</dbReference>
<evidence type="ECO:0000256" key="13">
    <source>
        <dbReference type="ARBA" id="ARBA00022840"/>
    </source>
</evidence>
<evidence type="ECO:0000256" key="4">
    <source>
        <dbReference type="ARBA" id="ARBA00005150"/>
    </source>
</evidence>
<evidence type="ECO:0000313" key="27">
    <source>
        <dbReference type="Proteomes" id="UP000322981"/>
    </source>
</evidence>
<evidence type="ECO:0000256" key="6">
    <source>
        <dbReference type="ARBA" id="ARBA00011245"/>
    </source>
</evidence>
<evidence type="ECO:0000256" key="1">
    <source>
        <dbReference type="ARBA" id="ARBA00001946"/>
    </source>
</evidence>
<dbReference type="GO" id="GO:0008841">
    <property type="term" value="F:dihydrofolate synthase activity"/>
    <property type="evidence" value="ECO:0007669"/>
    <property type="project" value="UniProtKB-EC"/>
</dbReference>
<proteinExistence type="inferred from homology"/>
<evidence type="ECO:0000256" key="9">
    <source>
        <dbReference type="ARBA" id="ARBA00019357"/>
    </source>
</evidence>
<evidence type="ECO:0000256" key="20">
    <source>
        <dbReference type="ARBA" id="ARBA00047808"/>
    </source>
</evidence>
<evidence type="ECO:0000256" key="18">
    <source>
        <dbReference type="ARBA" id="ARBA00032510"/>
    </source>
</evidence>
<name>A0A5M8FT82_9GAMM</name>
<evidence type="ECO:0000256" key="2">
    <source>
        <dbReference type="ARBA" id="ARBA00002714"/>
    </source>
</evidence>
<keyword evidence="13 23" id="KW-0067">ATP-binding</keyword>
<evidence type="ECO:0000256" key="3">
    <source>
        <dbReference type="ARBA" id="ARBA00004799"/>
    </source>
</evidence>
<dbReference type="Pfam" id="PF08245">
    <property type="entry name" value="Mur_ligase_M"/>
    <property type="match status" value="1"/>
</dbReference>
<evidence type="ECO:0000256" key="7">
    <source>
        <dbReference type="ARBA" id="ARBA00013023"/>
    </source>
</evidence>
<evidence type="ECO:0000256" key="22">
    <source>
        <dbReference type="ARBA" id="ARBA00049161"/>
    </source>
</evidence>
<dbReference type="GO" id="GO:0004326">
    <property type="term" value="F:tetrahydrofolylpolyglutamate synthase activity"/>
    <property type="evidence" value="ECO:0007669"/>
    <property type="project" value="UniProtKB-EC"/>
</dbReference>
<dbReference type="NCBIfam" id="TIGR01499">
    <property type="entry name" value="folC"/>
    <property type="match status" value="1"/>
</dbReference>
<evidence type="ECO:0000259" key="25">
    <source>
        <dbReference type="Pfam" id="PF08245"/>
    </source>
</evidence>
<comment type="pathway">
    <text evidence="3">Cofactor biosynthesis; tetrahydrofolate biosynthesis; 7,8-dihydrofolate from 2-amino-4-hydroxy-6-hydroxymethyl-7,8-dihydropteridine diphosphate and 4-aminobenzoate: step 2/2.</text>
</comment>
<dbReference type="GO" id="GO:0005524">
    <property type="term" value="F:ATP binding"/>
    <property type="evidence" value="ECO:0007669"/>
    <property type="project" value="UniProtKB-KW"/>
</dbReference>
<dbReference type="NCBIfam" id="NF008101">
    <property type="entry name" value="PRK10846.1"/>
    <property type="match status" value="1"/>
</dbReference>
<protein>
    <recommendedName>
        <fullName evidence="9">Dihydrofolate synthase/folylpolyglutamate synthase</fullName>
        <ecNumber evidence="7">6.3.2.12</ecNumber>
        <ecNumber evidence="8">6.3.2.17</ecNumber>
    </recommendedName>
    <alternativeName>
        <fullName evidence="18">Folylpoly-gamma-glutamate synthetase-dihydrofolate synthetase</fullName>
    </alternativeName>
    <alternativeName>
        <fullName evidence="16">Folylpolyglutamate synthetase</fullName>
    </alternativeName>
    <alternativeName>
        <fullName evidence="17">Tetrahydrofolylpolyglutamate synthase</fullName>
    </alternativeName>
</protein>
<dbReference type="InterPro" id="IPR013221">
    <property type="entry name" value="Mur_ligase_cen"/>
</dbReference>
<keyword evidence="11" id="KW-0479">Metal-binding</keyword>
<dbReference type="GO" id="GO:0046872">
    <property type="term" value="F:metal ion binding"/>
    <property type="evidence" value="ECO:0007669"/>
    <property type="project" value="UniProtKB-KW"/>
</dbReference>
<dbReference type="EC" id="6.3.2.17" evidence="8"/>
<dbReference type="RefSeq" id="WP_150090557.1">
    <property type="nucleotide sequence ID" value="NZ_JBFUOH010000138.1"/>
</dbReference>
<dbReference type="SUPFAM" id="SSF53244">
    <property type="entry name" value="MurD-like peptide ligases, peptide-binding domain"/>
    <property type="match status" value="1"/>
</dbReference>
<dbReference type="PIRSF" id="PIRSF001563">
    <property type="entry name" value="Folylpolyglu_synth"/>
    <property type="match status" value="1"/>
</dbReference>
<evidence type="ECO:0000256" key="14">
    <source>
        <dbReference type="ARBA" id="ARBA00022842"/>
    </source>
</evidence>
<dbReference type="Gene3D" id="3.90.190.20">
    <property type="entry name" value="Mur ligase, C-terminal domain"/>
    <property type="match status" value="1"/>
</dbReference>
<comment type="catalytic activity">
    <reaction evidence="19">
        <text>(6S)-5,6,7,8-tetrahydrofolyl-(gamma-L-Glu)(n) + L-glutamate + ATP = (6S)-5,6,7,8-tetrahydrofolyl-(gamma-L-Glu)(n+1) + ADP + phosphate + H(+)</text>
        <dbReference type="Rhea" id="RHEA:10580"/>
        <dbReference type="Rhea" id="RHEA-COMP:14738"/>
        <dbReference type="Rhea" id="RHEA-COMP:14740"/>
        <dbReference type="ChEBI" id="CHEBI:15378"/>
        <dbReference type="ChEBI" id="CHEBI:29985"/>
        <dbReference type="ChEBI" id="CHEBI:30616"/>
        <dbReference type="ChEBI" id="CHEBI:43474"/>
        <dbReference type="ChEBI" id="CHEBI:141005"/>
        <dbReference type="ChEBI" id="CHEBI:456216"/>
        <dbReference type="EC" id="6.3.2.17"/>
    </reaction>
</comment>
<gene>
    <name evidence="26" type="primary">folC</name>
    <name evidence="26" type="ORF">F2Q65_03750</name>
</gene>
<evidence type="ECO:0000256" key="17">
    <source>
        <dbReference type="ARBA" id="ARBA00030592"/>
    </source>
</evidence>
<comment type="caution">
    <text evidence="26">The sequence shown here is derived from an EMBL/GenBank/DDBJ whole genome shotgun (WGS) entry which is preliminary data.</text>
</comment>
<dbReference type="InterPro" id="IPR036615">
    <property type="entry name" value="Mur_ligase_C_dom_sf"/>
</dbReference>
<dbReference type="Gene3D" id="3.40.1190.10">
    <property type="entry name" value="Mur-like, catalytic domain"/>
    <property type="match status" value="1"/>
</dbReference>
<keyword evidence="15" id="KW-0289">Folate biosynthesis</keyword>
<keyword evidence="10 23" id="KW-0436">Ligase</keyword>
<feature type="domain" description="Mur ligase central" evidence="25">
    <location>
        <begin position="47"/>
        <end position="266"/>
    </location>
</feature>
<evidence type="ECO:0000259" key="24">
    <source>
        <dbReference type="Pfam" id="PF02875"/>
    </source>
</evidence>
<evidence type="ECO:0000256" key="16">
    <source>
        <dbReference type="ARBA" id="ARBA00030048"/>
    </source>
</evidence>
<evidence type="ECO:0000256" key="5">
    <source>
        <dbReference type="ARBA" id="ARBA00008276"/>
    </source>
</evidence>
<dbReference type="Pfam" id="PF02875">
    <property type="entry name" value="Mur_ligase_C"/>
    <property type="match status" value="1"/>
</dbReference>
<accession>A0A5M8FT82</accession>
<feature type="domain" description="Mur ligase C-terminal" evidence="24">
    <location>
        <begin position="292"/>
        <end position="414"/>
    </location>
</feature>
<dbReference type="FunFam" id="3.40.1190.10:FF:000004">
    <property type="entry name" value="Dihydrofolate synthase/folylpolyglutamate synthase"/>
    <property type="match status" value="1"/>
</dbReference>
<evidence type="ECO:0000256" key="11">
    <source>
        <dbReference type="ARBA" id="ARBA00022723"/>
    </source>
</evidence>
<dbReference type="GO" id="GO:0046656">
    <property type="term" value="P:folic acid biosynthetic process"/>
    <property type="evidence" value="ECO:0007669"/>
    <property type="project" value="UniProtKB-KW"/>
</dbReference>
<dbReference type="InterPro" id="IPR036565">
    <property type="entry name" value="Mur-like_cat_sf"/>
</dbReference>
<dbReference type="InterPro" id="IPR001645">
    <property type="entry name" value="Folylpolyglutamate_synth"/>
</dbReference>
<dbReference type="InterPro" id="IPR004101">
    <property type="entry name" value="Mur_ligase_C"/>
</dbReference>